<dbReference type="Pfam" id="PF01030">
    <property type="entry name" value="Recep_L_domain"/>
    <property type="match status" value="1"/>
</dbReference>
<feature type="domain" description="Receptor L-domain" evidence="1">
    <location>
        <begin position="7"/>
        <end position="45"/>
    </location>
</feature>
<dbReference type="SUPFAM" id="SSF52058">
    <property type="entry name" value="L domain-like"/>
    <property type="match status" value="1"/>
</dbReference>
<accession>A0A183DM46</accession>
<dbReference type="InterPro" id="IPR036941">
    <property type="entry name" value="Rcpt_L-dom_sf"/>
</dbReference>
<dbReference type="AlphaFoldDB" id="A0A183DM46"/>
<dbReference type="InterPro" id="IPR000494">
    <property type="entry name" value="Rcpt_L-dom"/>
</dbReference>
<name>A0A183DM46_9BILA</name>
<evidence type="ECO:0000313" key="2">
    <source>
        <dbReference type="WBParaSite" id="GPUH_0000979801-mRNA-1"/>
    </source>
</evidence>
<organism evidence="2">
    <name type="scientific">Gongylonema pulchrum</name>
    <dbReference type="NCBI Taxonomy" id="637853"/>
    <lineage>
        <taxon>Eukaryota</taxon>
        <taxon>Metazoa</taxon>
        <taxon>Ecdysozoa</taxon>
        <taxon>Nematoda</taxon>
        <taxon>Chromadorea</taxon>
        <taxon>Rhabditida</taxon>
        <taxon>Spirurina</taxon>
        <taxon>Spiruromorpha</taxon>
        <taxon>Spiruroidea</taxon>
        <taxon>Gongylonematidae</taxon>
        <taxon>Gongylonema</taxon>
    </lineage>
</organism>
<sequence length="46" mass="5154">LTIPMLEALSNVKIVTEYVEVQAAEYSPKSLNFLRSLTTIEGRKLS</sequence>
<reference evidence="2" key="1">
    <citation type="submission" date="2016-06" db="UniProtKB">
        <authorList>
            <consortium name="WormBaseParasite"/>
        </authorList>
    </citation>
    <scope>IDENTIFICATION</scope>
</reference>
<proteinExistence type="predicted"/>
<dbReference type="Gene3D" id="3.80.20.20">
    <property type="entry name" value="Receptor L-domain"/>
    <property type="match status" value="1"/>
</dbReference>
<dbReference type="WBParaSite" id="GPUH_0000979801-mRNA-1">
    <property type="protein sequence ID" value="GPUH_0000979801-mRNA-1"/>
    <property type="gene ID" value="GPUH_0000979801"/>
</dbReference>
<protein>
    <submittedName>
        <fullName evidence="2">Recep_L_domain domain-containing protein</fullName>
    </submittedName>
</protein>
<evidence type="ECO:0000259" key="1">
    <source>
        <dbReference type="Pfam" id="PF01030"/>
    </source>
</evidence>